<evidence type="ECO:0000313" key="3">
    <source>
        <dbReference type="Proteomes" id="UP000249061"/>
    </source>
</evidence>
<keyword evidence="1" id="KW-1133">Transmembrane helix</keyword>
<reference evidence="2 3" key="1">
    <citation type="submission" date="2017-08" db="EMBL/GenBank/DDBJ databases">
        <title>Infants hospitalized years apart are colonized by the same room-sourced microbial strains.</title>
        <authorList>
            <person name="Brooks B."/>
            <person name="Olm M.R."/>
            <person name="Firek B.A."/>
            <person name="Baker R."/>
            <person name="Thomas B.C."/>
            <person name="Morowitz M.J."/>
            <person name="Banfield J.F."/>
        </authorList>
    </citation>
    <scope>NUCLEOTIDE SEQUENCE [LARGE SCALE GENOMIC DNA]</scope>
    <source>
        <strain evidence="2">S2_003_000_R2_14</strain>
    </source>
</reference>
<keyword evidence="1" id="KW-0812">Transmembrane</keyword>
<feature type="transmembrane region" description="Helical" evidence="1">
    <location>
        <begin position="326"/>
        <end position="345"/>
    </location>
</feature>
<sequence length="470" mass="49750">MSSAGTLERFTESVGPIVVKEVRQGLRARVFAIFFGILLSACFAIALVAIGDVSGFAGATAGRGFFASFITALGCVTFFVIPFTAFRSMVRELEDETWVLLTLTGLGAHSITRGKWVSAMSQSLLFSSACAPYVLFSYFLNGVDIVQLVSALLLAAAWSALLTALAIAIATQAESKLGRTLAHFVVLGALGLGAAMGIGFAWLLSEEGQRIASSVPFRNAVIGLFVFSSALTWLLLQCAAAGLALPSENAAAGPRRALFFVVMGALAFGVTVFVTSGGRPRDALPGQILICMFLALCSIFASSERDGWPRQAATGGLLKAGAERSFWLMVVLVAASTAVWGGLWWQGGGSERELRGLLAAAFYPLLYMSLGVIVGRLSPLRRLGDPRATRVAYFLMLTLGVVLSVVFSLVVDGRVEGRVANSLNPLIGMVNFLERSSSEMNTALVVCGSTTVLALFLAALTLRSRDEVRT</sequence>
<feature type="transmembrane region" description="Helical" evidence="1">
    <location>
        <begin position="123"/>
        <end position="140"/>
    </location>
</feature>
<evidence type="ECO:0000256" key="1">
    <source>
        <dbReference type="SAM" id="Phobius"/>
    </source>
</evidence>
<feature type="transmembrane region" description="Helical" evidence="1">
    <location>
        <begin position="146"/>
        <end position="169"/>
    </location>
</feature>
<protein>
    <submittedName>
        <fullName evidence="2">Uncharacterized protein</fullName>
    </submittedName>
</protein>
<feature type="transmembrane region" description="Helical" evidence="1">
    <location>
        <begin position="181"/>
        <end position="204"/>
    </location>
</feature>
<evidence type="ECO:0000313" key="2">
    <source>
        <dbReference type="EMBL" id="PZR04438.1"/>
    </source>
</evidence>
<dbReference type="AlphaFoldDB" id="A0A2W5U6D7"/>
<feature type="transmembrane region" description="Helical" evidence="1">
    <location>
        <begin position="391"/>
        <end position="411"/>
    </location>
</feature>
<feature type="transmembrane region" description="Helical" evidence="1">
    <location>
        <begin position="442"/>
        <end position="462"/>
    </location>
</feature>
<feature type="transmembrane region" description="Helical" evidence="1">
    <location>
        <begin position="257"/>
        <end position="277"/>
    </location>
</feature>
<gene>
    <name evidence="2" type="ORF">DI536_34335</name>
</gene>
<organism evidence="2 3">
    <name type="scientific">Archangium gephyra</name>
    <dbReference type="NCBI Taxonomy" id="48"/>
    <lineage>
        <taxon>Bacteria</taxon>
        <taxon>Pseudomonadati</taxon>
        <taxon>Myxococcota</taxon>
        <taxon>Myxococcia</taxon>
        <taxon>Myxococcales</taxon>
        <taxon>Cystobacterineae</taxon>
        <taxon>Archangiaceae</taxon>
        <taxon>Archangium</taxon>
    </lineage>
</organism>
<dbReference type="EMBL" id="QFQP01000058">
    <property type="protein sequence ID" value="PZR04438.1"/>
    <property type="molecule type" value="Genomic_DNA"/>
</dbReference>
<feature type="transmembrane region" description="Helical" evidence="1">
    <location>
        <begin position="283"/>
        <end position="301"/>
    </location>
</feature>
<comment type="caution">
    <text evidence="2">The sequence shown here is derived from an EMBL/GenBank/DDBJ whole genome shotgun (WGS) entry which is preliminary data.</text>
</comment>
<keyword evidence="1" id="KW-0472">Membrane</keyword>
<accession>A0A2W5U6D7</accession>
<feature type="transmembrane region" description="Helical" evidence="1">
    <location>
        <begin position="65"/>
        <end position="86"/>
    </location>
</feature>
<feature type="transmembrane region" description="Helical" evidence="1">
    <location>
        <begin position="357"/>
        <end position="379"/>
    </location>
</feature>
<feature type="transmembrane region" description="Helical" evidence="1">
    <location>
        <begin position="224"/>
        <end position="245"/>
    </location>
</feature>
<proteinExistence type="predicted"/>
<dbReference type="Proteomes" id="UP000249061">
    <property type="component" value="Unassembled WGS sequence"/>
</dbReference>
<feature type="transmembrane region" description="Helical" evidence="1">
    <location>
        <begin position="30"/>
        <end position="50"/>
    </location>
</feature>
<name>A0A2W5U6D7_9BACT</name>